<dbReference type="InterPro" id="IPR015946">
    <property type="entry name" value="KH_dom-like_a/b"/>
</dbReference>
<proteinExistence type="predicted"/>
<dbReference type="EMBL" id="CP049863">
    <property type="protein sequence ID" value="QIK62140.1"/>
    <property type="molecule type" value="Genomic_DNA"/>
</dbReference>
<dbReference type="PANTHER" id="PTHR42830">
    <property type="entry name" value="OSMOTICALLY INDUCIBLE FAMILY PROTEIN"/>
    <property type="match status" value="1"/>
</dbReference>
<reference evidence="1 2" key="1">
    <citation type="submission" date="2020-03" db="EMBL/GenBank/DDBJ databases">
        <title>Leucobacter sp. nov., isolated from beetles.</title>
        <authorList>
            <person name="Hyun D.-W."/>
            <person name="Bae J.-W."/>
        </authorList>
    </citation>
    <scope>NUCLEOTIDE SEQUENCE [LARGE SCALE GENOMIC DNA]</scope>
    <source>
        <strain evidence="1 2">HDW9C</strain>
    </source>
</reference>
<dbReference type="Proteomes" id="UP000502677">
    <property type="component" value="Chromosome"/>
</dbReference>
<name>A0A6G7XC09_9MICO</name>
<dbReference type="RefSeq" id="WP_166288228.1">
    <property type="nucleotide sequence ID" value="NZ_CP049863.1"/>
</dbReference>
<evidence type="ECO:0000313" key="2">
    <source>
        <dbReference type="Proteomes" id="UP000502677"/>
    </source>
</evidence>
<sequence length="150" mass="16134">MKQHSYETQLRWSGSTGSGYRGYDRNHELVVAGTTLRASADPAFLGDPALPNPEQLLLAAASSCQMLSFLALAALAKVDVVGYADDARAVMPETGVLTQITEIELNVTVTVKNADEQEVLRLMEPAHEQCYIANTLKAAVTVRTTVTVIA</sequence>
<gene>
    <name evidence="1" type="ORF">G7068_02185</name>
</gene>
<dbReference type="InterPro" id="IPR036102">
    <property type="entry name" value="OsmC/Ohrsf"/>
</dbReference>
<dbReference type="InterPro" id="IPR052707">
    <property type="entry name" value="OsmC_Ohr_Peroxiredoxin"/>
</dbReference>
<organism evidence="1 2">
    <name type="scientific">Leucobacter viscericola</name>
    <dbReference type="NCBI Taxonomy" id="2714935"/>
    <lineage>
        <taxon>Bacteria</taxon>
        <taxon>Bacillati</taxon>
        <taxon>Actinomycetota</taxon>
        <taxon>Actinomycetes</taxon>
        <taxon>Micrococcales</taxon>
        <taxon>Microbacteriaceae</taxon>
        <taxon>Leucobacter</taxon>
    </lineage>
</organism>
<dbReference type="SUPFAM" id="SSF82784">
    <property type="entry name" value="OsmC-like"/>
    <property type="match status" value="1"/>
</dbReference>
<dbReference type="InterPro" id="IPR003718">
    <property type="entry name" value="OsmC/Ohr_fam"/>
</dbReference>
<dbReference type="Pfam" id="PF02566">
    <property type="entry name" value="OsmC"/>
    <property type="match status" value="1"/>
</dbReference>
<dbReference type="AlphaFoldDB" id="A0A6G7XC09"/>
<protein>
    <submittedName>
        <fullName evidence="1">OsmC family protein</fullName>
    </submittedName>
</protein>
<dbReference type="PANTHER" id="PTHR42830:SF2">
    <property type="entry name" value="OSMC_OHR FAMILY PROTEIN"/>
    <property type="match status" value="1"/>
</dbReference>
<dbReference type="KEGG" id="lvi:G7068_02185"/>
<keyword evidence="2" id="KW-1185">Reference proteome</keyword>
<dbReference type="Gene3D" id="3.30.300.20">
    <property type="match status" value="1"/>
</dbReference>
<accession>A0A6G7XC09</accession>
<evidence type="ECO:0000313" key="1">
    <source>
        <dbReference type="EMBL" id="QIK62140.1"/>
    </source>
</evidence>